<gene>
    <name evidence="1" type="ORF">E5331_15240</name>
</gene>
<evidence type="ECO:0000313" key="2">
    <source>
        <dbReference type="Proteomes" id="UP000306319"/>
    </source>
</evidence>
<dbReference type="EMBL" id="SRYB01000027">
    <property type="protein sequence ID" value="TGY77311.1"/>
    <property type="molecule type" value="Genomic_DNA"/>
</dbReference>
<name>A0AC61RGU1_9BACT</name>
<reference evidence="1" key="1">
    <citation type="submission" date="2019-04" db="EMBL/GenBank/DDBJ databases">
        <title>Microbes associate with the intestines of laboratory mice.</title>
        <authorList>
            <person name="Navarre W."/>
            <person name="Wong E."/>
            <person name="Huang K."/>
            <person name="Tropini C."/>
            <person name="Ng K."/>
            <person name="Yu B."/>
        </authorList>
    </citation>
    <scope>NUCLEOTIDE SEQUENCE</scope>
    <source>
        <strain evidence="1">NM04_E33</strain>
    </source>
</reference>
<evidence type="ECO:0000313" key="1">
    <source>
        <dbReference type="EMBL" id="TGY77311.1"/>
    </source>
</evidence>
<sequence length="217" mass="25218">MVSLIADNYQLIQVMSRFGIPMGFGDKTVEKVCSDHGVDCATFLAVVNFIVDGFSNYDTDNNVSVESLLLYLKRSHSYFLDYCLPAIRRKLLEGISLRTTDVSFLILKFFDEYMHEVRIHMEYEEKTVFKYVNNLLSGKSSEDYKITTYSEHHDLVSLKLKELKNIILKYCPEDANTNLLNDALYDIYRCEEELSSHCHIEDCLLVPAILRLERNRN</sequence>
<keyword evidence="2" id="KW-1185">Reference proteome</keyword>
<dbReference type="Proteomes" id="UP000306319">
    <property type="component" value="Unassembled WGS sequence"/>
</dbReference>
<organism evidence="1 2">
    <name type="scientific">Lepagella muris</name>
    <dbReference type="NCBI Taxonomy" id="3032870"/>
    <lineage>
        <taxon>Bacteria</taxon>
        <taxon>Pseudomonadati</taxon>
        <taxon>Bacteroidota</taxon>
        <taxon>Bacteroidia</taxon>
        <taxon>Bacteroidales</taxon>
        <taxon>Muribaculaceae</taxon>
        <taxon>Lepagella</taxon>
    </lineage>
</organism>
<protein>
    <submittedName>
        <fullName evidence="1">Hemerythrin domain-containing protein</fullName>
    </submittedName>
</protein>
<proteinExistence type="predicted"/>
<comment type="caution">
    <text evidence="1">The sequence shown here is derived from an EMBL/GenBank/DDBJ whole genome shotgun (WGS) entry which is preliminary data.</text>
</comment>
<accession>A0AC61RGU1</accession>